<reference evidence="4" key="1">
    <citation type="journal article" date="2019" name="Int. J. Syst. Evol. Microbiol.">
        <title>The Global Catalogue of Microorganisms (GCM) 10K type strain sequencing project: providing services to taxonomists for standard genome sequencing and annotation.</title>
        <authorList>
            <consortium name="The Broad Institute Genomics Platform"/>
            <consortium name="The Broad Institute Genome Sequencing Center for Infectious Disease"/>
            <person name="Wu L."/>
            <person name="Ma J."/>
        </authorList>
    </citation>
    <scope>NUCLEOTIDE SEQUENCE [LARGE SCALE GENOMIC DNA]</scope>
    <source>
        <strain evidence="4">NBRC 108894</strain>
    </source>
</reference>
<dbReference type="InterPro" id="IPR033932">
    <property type="entry name" value="YtcJ-like"/>
</dbReference>
<sequence length="590" mass="64503">MTGTCIRNARLYLGAGRWESGSLFVRDGRIAARGVDGAIAQLCDDATEIVDARGASVLPGFHDTHTHPVLGGIALLGIDLTPVHDADAYHRLIRAYAAAHPELEVIEGSGWYGDVYPGGTPTRWMLDELVPDRPAILTSHDAHGVWVNSAALAAAGVADDVPDPAGGRFVRDERGRLTGLLLDAAQAAIAGIRPTARAGLVEDGIRAAQERLHAVGITSWHDAAVGPSELGPDSFDAYLALDASGELRTRVALCQWWDRERGLEQIAGFEERRERVRGTRRLRARIVKVMQDGVIENRTAAMLEPYRDDPGNRGESFIEPARLNELVAALDARGFDVHLHAVGDRAVRECLDAVQHAREVNGPTGGRHQIAHVDIVAPGDLPRFAALDVTANVQMLWARLDAEVVERKLPGIRAGAARSHFPFGSLLAHGARLAGGSDWPVSDPNPLWAIHTGATRLAPRPIRTPRPPRSPSRCCRGGHRGRRRPRRLHRRRGLGRPARERDRHTGARLRGRCRDPRPRHLERRGSRPRQRRRDVPRRRAALTPVPISTRNAGVVGGASPRTRHPSGVVTSHLLHFGRRHPRSADAGTRE</sequence>
<feature type="region of interest" description="Disordered" evidence="1">
    <location>
        <begin position="456"/>
        <end position="590"/>
    </location>
</feature>
<dbReference type="Proteomes" id="UP001157034">
    <property type="component" value="Unassembled WGS sequence"/>
</dbReference>
<keyword evidence="4" id="KW-1185">Reference proteome</keyword>
<dbReference type="InterPro" id="IPR011059">
    <property type="entry name" value="Metal-dep_hydrolase_composite"/>
</dbReference>
<gene>
    <name evidence="3" type="ORF">GCM10025881_17120</name>
</gene>
<feature type="compositionally biased region" description="Basic residues" evidence="1">
    <location>
        <begin position="526"/>
        <end position="540"/>
    </location>
</feature>
<dbReference type="EMBL" id="BSVB01000001">
    <property type="protein sequence ID" value="GMA94888.1"/>
    <property type="molecule type" value="Genomic_DNA"/>
</dbReference>
<accession>A0ABQ6K2P0</accession>
<dbReference type="PANTHER" id="PTHR22642:SF2">
    <property type="entry name" value="PROTEIN LONG AFTER FAR-RED 3"/>
    <property type="match status" value="1"/>
</dbReference>
<feature type="compositionally biased region" description="Basic residues" evidence="1">
    <location>
        <begin position="476"/>
        <end position="494"/>
    </location>
</feature>
<dbReference type="SUPFAM" id="SSF51338">
    <property type="entry name" value="Composite domain of metallo-dependent hydrolases"/>
    <property type="match status" value="1"/>
</dbReference>
<feature type="compositionally biased region" description="Basic and acidic residues" evidence="1">
    <location>
        <begin position="512"/>
        <end position="525"/>
    </location>
</feature>
<name>A0ABQ6K2P0_9MICO</name>
<dbReference type="Gene3D" id="3.20.20.140">
    <property type="entry name" value="Metal-dependent hydrolases"/>
    <property type="match status" value="1"/>
</dbReference>
<dbReference type="Gene3D" id="2.30.40.10">
    <property type="entry name" value="Urease, subunit C, domain 1"/>
    <property type="match status" value="1"/>
</dbReference>
<comment type="caution">
    <text evidence="3">The sequence shown here is derived from an EMBL/GenBank/DDBJ whole genome shotgun (WGS) entry which is preliminary data.</text>
</comment>
<organism evidence="3 4">
    <name type="scientific">Pseudolysinimonas kribbensis</name>
    <dbReference type="NCBI Taxonomy" id="433641"/>
    <lineage>
        <taxon>Bacteria</taxon>
        <taxon>Bacillati</taxon>
        <taxon>Actinomycetota</taxon>
        <taxon>Actinomycetes</taxon>
        <taxon>Micrococcales</taxon>
        <taxon>Microbacteriaceae</taxon>
        <taxon>Pseudolysinimonas</taxon>
    </lineage>
</organism>
<evidence type="ECO:0000256" key="1">
    <source>
        <dbReference type="SAM" id="MobiDB-lite"/>
    </source>
</evidence>
<dbReference type="PANTHER" id="PTHR22642">
    <property type="entry name" value="IMIDAZOLONEPROPIONASE"/>
    <property type="match status" value="1"/>
</dbReference>
<evidence type="ECO:0000259" key="2">
    <source>
        <dbReference type="Pfam" id="PF07969"/>
    </source>
</evidence>
<feature type="domain" description="Amidohydrolase 3" evidence="2">
    <location>
        <begin position="48"/>
        <end position="456"/>
    </location>
</feature>
<dbReference type="InterPro" id="IPR013108">
    <property type="entry name" value="Amidohydro_3"/>
</dbReference>
<dbReference type="SUPFAM" id="SSF51556">
    <property type="entry name" value="Metallo-dependent hydrolases"/>
    <property type="match status" value="1"/>
</dbReference>
<dbReference type="CDD" id="cd01300">
    <property type="entry name" value="YtcJ_like"/>
    <property type="match status" value="1"/>
</dbReference>
<evidence type="ECO:0000313" key="4">
    <source>
        <dbReference type="Proteomes" id="UP001157034"/>
    </source>
</evidence>
<protein>
    <submittedName>
        <fullName evidence="3">Amidohydrolase</fullName>
    </submittedName>
</protein>
<evidence type="ECO:0000313" key="3">
    <source>
        <dbReference type="EMBL" id="GMA94888.1"/>
    </source>
</evidence>
<dbReference type="Gene3D" id="3.10.310.70">
    <property type="match status" value="1"/>
</dbReference>
<dbReference type="Pfam" id="PF07969">
    <property type="entry name" value="Amidohydro_3"/>
    <property type="match status" value="1"/>
</dbReference>
<dbReference type="InterPro" id="IPR032466">
    <property type="entry name" value="Metal_Hydrolase"/>
</dbReference>
<proteinExistence type="predicted"/>